<keyword evidence="14" id="KW-1185">Reference proteome</keyword>
<dbReference type="GO" id="GO:0004497">
    <property type="term" value="F:monooxygenase activity"/>
    <property type="evidence" value="ECO:0007669"/>
    <property type="project" value="UniProtKB-KW"/>
</dbReference>
<evidence type="ECO:0000256" key="9">
    <source>
        <dbReference type="ARBA" id="ARBA00023002"/>
    </source>
</evidence>
<evidence type="ECO:0000256" key="10">
    <source>
        <dbReference type="ARBA" id="ARBA00023004"/>
    </source>
</evidence>
<dbReference type="Proteomes" id="UP001219525">
    <property type="component" value="Unassembled WGS sequence"/>
</dbReference>
<dbReference type="PRINTS" id="PR00385">
    <property type="entry name" value="P450"/>
</dbReference>
<dbReference type="GO" id="GO:0016705">
    <property type="term" value="F:oxidoreductase activity, acting on paired donors, with incorporation or reduction of molecular oxygen"/>
    <property type="evidence" value="ECO:0007669"/>
    <property type="project" value="InterPro"/>
</dbReference>
<keyword evidence="11" id="KW-0503">Monooxygenase</keyword>
<name>A0AAD6UP24_9AGAR</name>
<keyword evidence="7" id="KW-0479">Metal-binding</keyword>
<evidence type="ECO:0000256" key="7">
    <source>
        <dbReference type="ARBA" id="ARBA00022723"/>
    </source>
</evidence>
<dbReference type="PANTHER" id="PTHR24305">
    <property type="entry name" value="CYTOCHROME P450"/>
    <property type="match status" value="1"/>
</dbReference>
<dbReference type="PANTHER" id="PTHR24305:SF166">
    <property type="entry name" value="CYTOCHROME P450 12A4, MITOCHONDRIAL-RELATED"/>
    <property type="match status" value="1"/>
</dbReference>
<reference evidence="13" key="1">
    <citation type="submission" date="2023-03" db="EMBL/GenBank/DDBJ databases">
        <title>Massive genome expansion in bonnet fungi (Mycena s.s.) driven by repeated elements and novel gene families across ecological guilds.</title>
        <authorList>
            <consortium name="Lawrence Berkeley National Laboratory"/>
            <person name="Harder C.B."/>
            <person name="Miyauchi S."/>
            <person name="Viragh M."/>
            <person name="Kuo A."/>
            <person name="Thoen E."/>
            <person name="Andreopoulos B."/>
            <person name="Lu D."/>
            <person name="Skrede I."/>
            <person name="Drula E."/>
            <person name="Henrissat B."/>
            <person name="Morin E."/>
            <person name="Kohler A."/>
            <person name="Barry K."/>
            <person name="LaButti K."/>
            <person name="Morin E."/>
            <person name="Salamov A."/>
            <person name="Lipzen A."/>
            <person name="Mereny Z."/>
            <person name="Hegedus B."/>
            <person name="Baldrian P."/>
            <person name="Stursova M."/>
            <person name="Weitz H."/>
            <person name="Taylor A."/>
            <person name="Grigoriev I.V."/>
            <person name="Nagy L.G."/>
            <person name="Martin F."/>
            <person name="Kauserud H."/>
        </authorList>
    </citation>
    <scope>NUCLEOTIDE SEQUENCE</scope>
    <source>
        <strain evidence="13">9144</strain>
    </source>
</reference>
<dbReference type="InterPro" id="IPR001128">
    <property type="entry name" value="Cyt_P450"/>
</dbReference>
<dbReference type="GO" id="GO:0020037">
    <property type="term" value="F:heme binding"/>
    <property type="evidence" value="ECO:0007669"/>
    <property type="project" value="InterPro"/>
</dbReference>
<keyword evidence="12" id="KW-0472">Membrane</keyword>
<evidence type="ECO:0000313" key="14">
    <source>
        <dbReference type="Proteomes" id="UP001219525"/>
    </source>
</evidence>
<keyword evidence="6" id="KW-0812">Transmembrane</keyword>
<comment type="similarity">
    <text evidence="4">Belongs to the cytochrome P450 family.</text>
</comment>
<keyword evidence="8" id="KW-1133">Transmembrane helix</keyword>
<keyword evidence="5" id="KW-0349">Heme</keyword>
<protein>
    <submittedName>
        <fullName evidence="13">Cytochrome P450</fullName>
    </submittedName>
</protein>
<keyword evidence="9" id="KW-0560">Oxidoreductase</keyword>
<comment type="subcellular location">
    <subcellularLocation>
        <location evidence="2">Membrane</location>
    </subcellularLocation>
</comment>
<keyword evidence="10" id="KW-0408">Iron</keyword>
<evidence type="ECO:0000313" key="13">
    <source>
        <dbReference type="EMBL" id="KAJ7190645.1"/>
    </source>
</evidence>
<evidence type="ECO:0000256" key="5">
    <source>
        <dbReference type="ARBA" id="ARBA00022617"/>
    </source>
</evidence>
<evidence type="ECO:0000256" key="3">
    <source>
        <dbReference type="ARBA" id="ARBA00004721"/>
    </source>
</evidence>
<evidence type="ECO:0000256" key="12">
    <source>
        <dbReference type="ARBA" id="ARBA00023136"/>
    </source>
</evidence>
<dbReference type="AlphaFoldDB" id="A0AAD6UP24"/>
<accession>A0AAD6UP24</accession>
<dbReference type="InterPro" id="IPR050121">
    <property type="entry name" value="Cytochrome_P450_monoxygenase"/>
</dbReference>
<dbReference type="InterPro" id="IPR036396">
    <property type="entry name" value="Cyt_P450_sf"/>
</dbReference>
<dbReference type="GO" id="GO:0005506">
    <property type="term" value="F:iron ion binding"/>
    <property type="evidence" value="ECO:0007669"/>
    <property type="project" value="InterPro"/>
</dbReference>
<comment type="caution">
    <text evidence="13">The sequence shown here is derived from an EMBL/GenBank/DDBJ whole genome shotgun (WGS) entry which is preliminary data.</text>
</comment>
<organism evidence="13 14">
    <name type="scientific">Mycena pura</name>
    <dbReference type="NCBI Taxonomy" id="153505"/>
    <lineage>
        <taxon>Eukaryota</taxon>
        <taxon>Fungi</taxon>
        <taxon>Dikarya</taxon>
        <taxon>Basidiomycota</taxon>
        <taxon>Agaricomycotina</taxon>
        <taxon>Agaricomycetes</taxon>
        <taxon>Agaricomycetidae</taxon>
        <taxon>Agaricales</taxon>
        <taxon>Marasmiineae</taxon>
        <taxon>Mycenaceae</taxon>
        <taxon>Mycena</taxon>
    </lineage>
</organism>
<evidence type="ECO:0000256" key="6">
    <source>
        <dbReference type="ARBA" id="ARBA00022692"/>
    </source>
</evidence>
<evidence type="ECO:0000256" key="8">
    <source>
        <dbReference type="ARBA" id="ARBA00022989"/>
    </source>
</evidence>
<proteinExistence type="inferred from homology"/>
<evidence type="ECO:0000256" key="4">
    <source>
        <dbReference type="ARBA" id="ARBA00010617"/>
    </source>
</evidence>
<comment type="pathway">
    <text evidence="3">Secondary metabolite biosynthesis; terpenoid biosynthesis.</text>
</comment>
<dbReference type="GO" id="GO:0016020">
    <property type="term" value="C:membrane"/>
    <property type="evidence" value="ECO:0007669"/>
    <property type="project" value="UniProtKB-SubCell"/>
</dbReference>
<evidence type="ECO:0000256" key="2">
    <source>
        <dbReference type="ARBA" id="ARBA00004370"/>
    </source>
</evidence>
<sequence length="532" mass="58858">MSYTAVFAAVIAALALFWSTRRRGTINIIAGPPSPSWIFGDFDFVLSRKSALPIIVLGNMLQLLISPQYGEYEFKWNKVYGSVYRIKGCLGQDRLIVSDPIPMQYVMNSPNFPHSPLLLALCHWIFGAQSAIVRNGDDQRQLRASLNPAFTAAAVRQYQPVFLKVAQTITEQLDQSDAPSIDLCPLLSAATLKSICEVVFGCPTEDLGADYVNNNNKIVHISSTQSTGQVLGGAICALLPQWLLHRVMYLPTKTFRACRAQLYFANREGRRLVREKTEAAKRGLETDGDLYGVLLNSNRPGAKSIREDDIVGQTSIITIAGQDSTANTLAFGLIELAKNPQFQDSLRAEIHAAFGTSGYREKIPYDNMPLLNAFIKESLRMYPAEALSDRTASEDVVIPLSDGITTTAGERINQIHVRKGEVVTLAIASYQRMESRWGADADKFRPTRWLDGTVYQGEAVSPYANLLSFLGGPHICLGLSARHDVRPPAGNLLVLRELKRAVRMLNRYFIDEDLHVGSLRLGFGFLDTSMVP</sequence>
<dbReference type="Gene3D" id="1.10.630.10">
    <property type="entry name" value="Cytochrome P450"/>
    <property type="match status" value="1"/>
</dbReference>
<comment type="cofactor">
    <cofactor evidence="1">
        <name>heme</name>
        <dbReference type="ChEBI" id="CHEBI:30413"/>
    </cofactor>
</comment>
<dbReference type="Pfam" id="PF00067">
    <property type="entry name" value="p450"/>
    <property type="match status" value="1"/>
</dbReference>
<evidence type="ECO:0000256" key="1">
    <source>
        <dbReference type="ARBA" id="ARBA00001971"/>
    </source>
</evidence>
<dbReference type="EMBL" id="JARJCW010000145">
    <property type="protein sequence ID" value="KAJ7190645.1"/>
    <property type="molecule type" value="Genomic_DNA"/>
</dbReference>
<dbReference type="SUPFAM" id="SSF48264">
    <property type="entry name" value="Cytochrome P450"/>
    <property type="match status" value="1"/>
</dbReference>
<evidence type="ECO:0000256" key="11">
    <source>
        <dbReference type="ARBA" id="ARBA00023033"/>
    </source>
</evidence>
<gene>
    <name evidence="13" type="ORF">GGX14DRAFT_579634</name>
</gene>